<comment type="caution">
    <text evidence="1">The sequence shown here is derived from an EMBL/GenBank/DDBJ whole genome shotgun (WGS) entry which is preliminary data.</text>
</comment>
<sequence>MSDFFQMFYFLAIEDIIYMGVILHLRSAEGRICTGDIATRVRRRMDALASRTNNNAPLILGKSPLKAPAV</sequence>
<dbReference type="EMBL" id="NISJ01000011">
    <property type="protein sequence ID" value="OWQ92911.1"/>
    <property type="molecule type" value="Genomic_DNA"/>
</dbReference>
<evidence type="ECO:0000313" key="2">
    <source>
        <dbReference type="Proteomes" id="UP000197097"/>
    </source>
</evidence>
<protein>
    <submittedName>
        <fullName evidence="1">Uncharacterized protein</fullName>
    </submittedName>
</protein>
<dbReference type="AlphaFoldDB" id="A0A246JJY3"/>
<dbReference type="Proteomes" id="UP000197097">
    <property type="component" value="Unassembled WGS sequence"/>
</dbReference>
<organism evidence="1 2">
    <name type="scientific">Sphingopyxis witflariensis</name>
    <dbReference type="NCBI Taxonomy" id="173675"/>
    <lineage>
        <taxon>Bacteria</taxon>
        <taxon>Pseudomonadati</taxon>
        <taxon>Pseudomonadota</taxon>
        <taxon>Alphaproteobacteria</taxon>
        <taxon>Sphingomonadales</taxon>
        <taxon>Sphingomonadaceae</taxon>
        <taxon>Sphingopyxis</taxon>
    </lineage>
</organism>
<evidence type="ECO:0000313" key="1">
    <source>
        <dbReference type="EMBL" id="OWQ92911.1"/>
    </source>
</evidence>
<name>A0A246JJY3_9SPHN</name>
<keyword evidence="2" id="KW-1185">Reference proteome</keyword>
<reference evidence="1 2" key="1">
    <citation type="journal article" date="2002" name="Int. J. Syst. Evol. Microbiol.">
        <title>Sphingopyxis witflariensis sp. nov., isolated from activated sludge.</title>
        <authorList>
            <person name="Kampfer P."/>
            <person name="Witzenberger R."/>
            <person name="Denner E.B."/>
            <person name="Busse H.J."/>
            <person name="Neef A."/>
        </authorList>
    </citation>
    <scope>NUCLEOTIDE SEQUENCE [LARGE SCALE GENOMIC DNA]</scope>
    <source>
        <strain evidence="1 2">DSM 14551</strain>
    </source>
</reference>
<proteinExistence type="predicted"/>
<gene>
    <name evidence="1" type="ORF">CDQ91_17340</name>
</gene>
<accession>A0A246JJY3</accession>